<dbReference type="RefSeq" id="WP_023016159.1">
    <property type="nucleotide sequence ID" value="NZ_AXDY01000014.1"/>
</dbReference>
<organism evidence="1 2">
    <name type="scientific">Staphylococcus simulans UMC-CNS-990</name>
    <dbReference type="NCBI Taxonomy" id="1405498"/>
    <lineage>
        <taxon>Bacteria</taxon>
        <taxon>Bacillati</taxon>
        <taxon>Bacillota</taxon>
        <taxon>Bacilli</taxon>
        <taxon>Bacillales</taxon>
        <taxon>Staphylococcaceae</taxon>
        <taxon>Staphylococcus</taxon>
    </lineage>
</organism>
<gene>
    <name evidence="1" type="ORF">SSIM_11970</name>
</gene>
<proteinExistence type="predicted"/>
<dbReference type="Proteomes" id="UP000017131">
    <property type="component" value="Unassembled WGS sequence"/>
</dbReference>
<sequence>MDLHDEQTSEIQRVRLPKRIRNLFEDIDTAIDEINQNNGMLNEIQVRDLHSVDNEGNITFKEKLLTIDQWIGLGVKEESVTLAREPYRLVVQTKIENTIEKINHIRIIFNKQALIHALKQIKFDGGKVDIYKGQGKSISASPKGTSLSKYENYDFIGAFEQEFFSIEYT</sequence>
<keyword evidence="2" id="KW-1185">Reference proteome</keyword>
<evidence type="ECO:0000313" key="1">
    <source>
        <dbReference type="EMBL" id="ERS92447.1"/>
    </source>
</evidence>
<evidence type="ECO:0000313" key="2">
    <source>
        <dbReference type="Proteomes" id="UP000017131"/>
    </source>
</evidence>
<accession>A0ABN0PA77</accession>
<protein>
    <submittedName>
        <fullName evidence="1">Uncharacterized protein</fullName>
    </submittedName>
</protein>
<name>A0ABN0PA77_STASI</name>
<dbReference type="EMBL" id="AXDY01000014">
    <property type="protein sequence ID" value="ERS92447.1"/>
    <property type="molecule type" value="Genomic_DNA"/>
</dbReference>
<reference evidence="1 2" key="1">
    <citation type="journal article" date="2013" name="Genome Announc.">
        <title>Draft Genome Sequence of Staphylococcus simulans UMC-CNS-990, Isolated from a Case of Chronic Bovine Mastitis.</title>
        <authorList>
            <person name="Calcutt M.J."/>
            <person name="Foecking M.F."/>
            <person name="Hsieh H.Y."/>
            <person name="Perry J."/>
            <person name="Stewart G.C."/>
            <person name="Middleton J.R."/>
        </authorList>
    </citation>
    <scope>NUCLEOTIDE SEQUENCE [LARGE SCALE GENOMIC DNA]</scope>
    <source>
        <strain evidence="1 2">UMC-CNS-990</strain>
    </source>
</reference>
<comment type="caution">
    <text evidence="1">The sequence shown here is derived from an EMBL/GenBank/DDBJ whole genome shotgun (WGS) entry which is preliminary data.</text>
</comment>